<name>A0A8S1LZ54_PARPR</name>
<dbReference type="Proteomes" id="UP000688137">
    <property type="component" value="Unassembled WGS sequence"/>
</dbReference>
<sequence>MMKNKLGIKNFNYYAANELESDAYSKFYQMDEFLLEKIYITDEREQVFLINAFENIIKLNLPNIVQYYEIDYNEKEKCIEVLRRFYKTKLLDHQIRNKFLVVTITQQLFQTLASLEGFGVHLLGLKATNIFFENDNIYISGFVRSEKFLLSQPIFQSKHLKSFIQECITTKKYNITQRYQRKSHAMIYAALTVLLQYILNEDFEQIANIIRWLDNGEDNLKAVPSTQKLLAIIEEKYDCMRIFIEQAKCLLTNEFLNPTEDLAIQMMLLASELRFENNIIVLGEYYNLNQKTEIKQQQQLQKDTIIQQPKELNVQIEQNKQKVKSAQAKRCGGGFVVKQKK</sequence>
<protein>
    <recommendedName>
        <fullName evidence="3">Protein kinase domain-containing protein</fullName>
    </recommendedName>
</protein>
<dbReference type="AlphaFoldDB" id="A0A8S1LZ54"/>
<reference evidence="1" key="1">
    <citation type="submission" date="2021-01" db="EMBL/GenBank/DDBJ databases">
        <authorList>
            <consortium name="Genoscope - CEA"/>
            <person name="William W."/>
        </authorList>
    </citation>
    <scope>NUCLEOTIDE SEQUENCE</scope>
</reference>
<evidence type="ECO:0000313" key="2">
    <source>
        <dbReference type="Proteomes" id="UP000688137"/>
    </source>
</evidence>
<gene>
    <name evidence="1" type="ORF">PPRIM_AZ9-3.1.T0470238</name>
</gene>
<dbReference type="OMA" id="KSHAMIY"/>
<comment type="caution">
    <text evidence="1">The sequence shown here is derived from an EMBL/GenBank/DDBJ whole genome shotgun (WGS) entry which is preliminary data.</text>
</comment>
<keyword evidence="2" id="KW-1185">Reference proteome</keyword>
<organism evidence="1 2">
    <name type="scientific">Paramecium primaurelia</name>
    <dbReference type="NCBI Taxonomy" id="5886"/>
    <lineage>
        <taxon>Eukaryota</taxon>
        <taxon>Sar</taxon>
        <taxon>Alveolata</taxon>
        <taxon>Ciliophora</taxon>
        <taxon>Intramacronucleata</taxon>
        <taxon>Oligohymenophorea</taxon>
        <taxon>Peniculida</taxon>
        <taxon>Parameciidae</taxon>
        <taxon>Paramecium</taxon>
    </lineage>
</organism>
<evidence type="ECO:0008006" key="3">
    <source>
        <dbReference type="Google" id="ProtNLM"/>
    </source>
</evidence>
<dbReference type="EMBL" id="CAJJDM010000047">
    <property type="protein sequence ID" value="CAD8071552.1"/>
    <property type="molecule type" value="Genomic_DNA"/>
</dbReference>
<proteinExistence type="predicted"/>
<evidence type="ECO:0000313" key="1">
    <source>
        <dbReference type="EMBL" id="CAD8071552.1"/>
    </source>
</evidence>
<accession>A0A8S1LZ54</accession>